<dbReference type="SUPFAM" id="SSF48452">
    <property type="entry name" value="TPR-like"/>
    <property type="match status" value="1"/>
</dbReference>
<dbReference type="AlphaFoldDB" id="A0A382NQX2"/>
<dbReference type="Gene3D" id="1.25.40.10">
    <property type="entry name" value="Tetratricopeptide repeat domain"/>
    <property type="match status" value="1"/>
</dbReference>
<reference evidence="1" key="1">
    <citation type="submission" date="2018-05" db="EMBL/GenBank/DDBJ databases">
        <authorList>
            <person name="Lanie J.A."/>
            <person name="Ng W.-L."/>
            <person name="Kazmierczak K.M."/>
            <person name="Andrzejewski T.M."/>
            <person name="Davidsen T.M."/>
            <person name="Wayne K.J."/>
            <person name="Tettelin H."/>
            <person name="Glass J.I."/>
            <person name="Rusch D."/>
            <person name="Podicherti R."/>
            <person name="Tsui H.-C.T."/>
            <person name="Winkler M.E."/>
        </authorList>
    </citation>
    <scope>NUCLEOTIDE SEQUENCE</scope>
</reference>
<sequence>LAFVYINENNPERFDNALQEYKTIVRLDPEQYEYYKKIADSFYEKAYFDSSIIYYNKYLDKIVDDSDALSSLAYMYTLQGKYKDAISTMEDAILLSNDILYYKKQTMYYKYIDKQINSIEYLNFLDKLLKDIDEFGDSTSIYYSYENYYYELGKIKKSVEYTERLKNMMHAHFGKMGTAKWLLQKRQIKSYIQAGLSDTVKTYLDYFTDIAVDPFDKTIAYKKCQYYLYMKDYDMLAATVDSAEKGYEEY</sequence>
<dbReference type="EMBL" id="UINC01101800">
    <property type="protein sequence ID" value="SVC62898.1"/>
    <property type="molecule type" value="Genomic_DNA"/>
</dbReference>
<organism evidence="1">
    <name type="scientific">marine metagenome</name>
    <dbReference type="NCBI Taxonomy" id="408172"/>
    <lineage>
        <taxon>unclassified sequences</taxon>
        <taxon>metagenomes</taxon>
        <taxon>ecological metagenomes</taxon>
    </lineage>
</organism>
<dbReference type="PROSITE" id="PS50005">
    <property type="entry name" value="TPR"/>
    <property type="match status" value="1"/>
</dbReference>
<accession>A0A382NQX2</accession>
<dbReference type="InterPro" id="IPR019734">
    <property type="entry name" value="TPR_rpt"/>
</dbReference>
<dbReference type="InterPro" id="IPR011990">
    <property type="entry name" value="TPR-like_helical_dom_sf"/>
</dbReference>
<protein>
    <submittedName>
        <fullName evidence="1">Uncharacterized protein</fullName>
    </submittedName>
</protein>
<feature type="non-terminal residue" evidence="1">
    <location>
        <position position="1"/>
    </location>
</feature>
<gene>
    <name evidence="1" type="ORF">METZ01_LOCUS315752</name>
</gene>
<evidence type="ECO:0000313" key="1">
    <source>
        <dbReference type="EMBL" id="SVC62898.1"/>
    </source>
</evidence>
<name>A0A382NQX2_9ZZZZ</name>
<proteinExistence type="predicted"/>